<dbReference type="SUPFAM" id="SSF46689">
    <property type="entry name" value="Homeodomain-like"/>
    <property type="match status" value="1"/>
</dbReference>
<evidence type="ECO:0000313" key="4">
    <source>
        <dbReference type="EMBL" id="MDX8032635.1"/>
    </source>
</evidence>
<comment type="caution">
    <text evidence="4">The sequence shown here is derived from an EMBL/GenBank/DDBJ whole genome shotgun (WGS) entry which is preliminary data.</text>
</comment>
<gene>
    <name evidence="4" type="ORF">SK803_20665</name>
</gene>
<accession>A0ABU4T3F5</accession>
<sequence length="187" mass="21040">MTRAAEEFKDAARRVFARQGYTITKITDITEEAGRAAGGIYRYFESKPALLKALADDFLTARRSHVVHSSGDHHTMTTEEDVRKHIRAYCQTYRDYLPEMVAIYEAAASDPQFAVLREQIREGDLKIWRDHVAETRAHFGRPIADAAGVAAMIISLLELYCYNSLHLGTTKADEDALAAFIYGGMTY</sequence>
<protein>
    <submittedName>
        <fullName evidence="4">Helix-turn-helix domain-containing protein</fullName>
    </submittedName>
</protein>
<dbReference type="Gene3D" id="1.10.357.10">
    <property type="entry name" value="Tetracycline Repressor, domain 2"/>
    <property type="match status" value="1"/>
</dbReference>
<reference evidence="4 5" key="1">
    <citation type="submission" date="2023-11" db="EMBL/GenBank/DDBJ databases">
        <title>Lentzea sokolovensis, sp. nov., Lentzea kristufkii, sp. nov., and Lentzea miocenensis, sp. nov., rare actinobacteria from Sokolov Coal Basin, Miocene lacustrine sediment, Czech Republic.</title>
        <authorList>
            <person name="Lara A."/>
            <person name="Kotroba L."/>
            <person name="Nouioui I."/>
            <person name="Neumann-Schaal M."/>
            <person name="Mast Y."/>
            <person name="Chronakova A."/>
        </authorList>
    </citation>
    <scope>NUCLEOTIDE SEQUENCE [LARGE SCALE GENOMIC DNA]</scope>
    <source>
        <strain evidence="4 5">BCCO 10_0856</strain>
    </source>
</reference>
<dbReference type="InterPro" id="IPR050109">
    <property type="entry name" value="HTH-type_TetR-like_transc_reg"/>
</dbReference>
<proteinExistence type="predicted"/>
<dbReference type="Gene3D" id="1.10.10.60">
    <property type="entry name" value="Homeodomain-like"/>
    <property type="match status" value="1"/>
</dbReference>
<dbReference type="SUPFAM" id="SSF48498">
    <property type="entry name" value="Tetracyclin repressor-like, C-terminal domain"/>
    <property type="match status" value="1"/>
</dbReference>
<dbReference type="Pfam" id="PF00440">
    <property type="entry name" value="TetR_N"/>
    <property type="match status" value="1"/>
</dbReference>
<dbReference type="InterPro" id="IPR001647">
    <property type="entry name" value="HTH_TetR"/>
</dbReference>
<dbReference type="PRINTS" id="PR00455">
    <property type="entry name" value="HTHTETR"/>
</dbReference>
<dbReference type="RefSeq" id="WP_319967671.1">
    <property type="nucleotide sequence ID" value="NZ_JAXAVW010000016.1"/>
</dbReference>
<feature type="DNA-binding region" description="H-T-H motif" evidence="2">
    <location>
        <begin position="25"/>
        <end position="44"/>
    </location>
</feature>
<keyword evidence="1 2" id="KW-0238">DNA-binding</keyword>
<organism evidence="4 5">
    <name type="scientific">Lentzea miocenica</name>
    <dbReference type="NCBI Taxonomy" id="3095431"/>
    <lineage>
        <taxon>Bacteria</taxon>
        <taxon>Bacillati</taxon>
        <taxon>Actinomycetota</taxon>
        <taxon>Actinomycetes</taxon>
        <taxon>Pseudonocardiales</taxon>
        <taxon>Pseudonocardiaceae</taxon>
        <taxon>Lentzea</taxon>
    </lineage>
</organism>
<dbReference type="PANTHER" id="PTHR30055:SF226">
    <property type="entry name" value="HTH-TYPE TRANSCRIPTIONAL REGULATOR PKSA"/>
    <property type="match status" value="1"/>
</dbReference>
<dbReference type="InterPro" id="IPR009057">
    <property type="entry name" value="Homeodomain-like_sf"/>
</dbReference>
<keyword evidence="5" id="KW-1185">Reference proteome</keyword>
<feature type="domain" description="HTH tetR-type" evidence="3">
    <location>
        <begin position="2"/>
        <end position="62"/>
    </location>
</feature>
<dbReference type="EMBL" id="JAXAVW010000016">
    <property type="protein sequence ID" value="MDX8032635.1"/>
    <property type="molecule type" value="Genomic_DNA"/>
</dbReference>
<evidence type="ECO:0000256" key="1">
    <source>
        <dbReference type="ARBA" id="ARBA00023125"/>
    </source>
</evidence>
<dbReference type="PANTHER" id="PTHR30055">
    <property type="entry name" value="HTH-TYPE TRANSCRIPTIONAL REGULATOR RUTR"/>
    <property type="match status" value="1"/>
</dbReference>
<dbReference type="InterPro" id="IPR036271">
    <property type="entry name" value="Tet_transcr_reg_TetR-rel_C_sf"/>
</dbReference>
<name>A0ABU4T3F5_9PSEU</name>
<evidence type="ECO:0000256" key="2">
    <source>
        <dbReference type="PROSITE-ProRule" id="PRU00335"/>
    </source>
</evidence>
<dbReference type="PROSITE" id="PS50977">
    <property type="entry name" value="HTH_TETR_2"/>
    <property type="match status" value="1"/>
</dbReference>
<dbReference type="Proteomes" id="UP001285521">
    <property type="component" value="Unassembled WGS sequence"/>
</dbReference>
<evidence type="ECO:0000313" key="5">
    <source>
        <dbReference type="Proteomes" id="UP001285521"/>
    </source>
</evidence>
<evidence type="ECO:0000259" key="3">
    <source>
        <dbReference type="PROSITE" id="PS50977"/>
    </source>
</evidence>